<protein>
    <submittedName>
        <fullName evidence="6">TP901 family phage tail tape measure protein</fullName>
    </submittedName>
</protein>
<organism evidence="6 7">
    <name type="scientific">Paenibacillus turicensis</name>
    <dbReference type="NCBI Taxonomy" id="160487"/>
    <lineage>
        <taxon>Bacteria</taxon>
        <taxon>Bacillati</taxon>
        <taxon>Bacillota</taxon>
        <taxon>Bacilli</taxon>
        <taxon>Bacillales</taxon>
        <taxon>Paenibacillaceae</taxon>
        <taxon>Paenibacillus</taxon>
    </lineage>
</organism>
<dbReference type="Proteomes" id="UP001519272">
    <property type="component" value="Unassembled WGS sequence"/>
</dbReference>
<feature type="coiled-coil region" evidence="2">
    <location>
        <begin position="614"/>
        <end position="641"/>
    </location>
</feature>
<feature type="region of interest" description="Disordered" evidence="3">
    <location>
        <begin position="1141"/>
        <end position="1173"/>
    </location>
</feature>
<dbReference type="Pfam" id="PF10145">
    <property type="entry name" value="PhageMin_Tail"/>
    <property type="match status" value="1"/>
</dbReference>
<keyword evidence="4" id="KW-0812">Transmembrane</keyword>
<feature type="transmembrane region" description="Helical" evidence="4">
    <location>
        <begin position="574"/>
        <end position="600"/>
    </location>
</feature>
<dbReference type="PANTHER" id="PTHR37813:SF1">
    <property type="entry name" value="FELS-2 PROPHAGE PROTEIN"/>
    <property type="match status" value="1"/>
</dbReference>
<evidence type="ECO:0000256" key="1">
    <source>
        <dbReference type="ARBA" id="ARBA00022612"/>
    </source>
</evidence>
<evidence type="ECO:0000259" key="5">
    <source>
        <dbReference type="Pfam" id="PF10145"/>
    </source>
</evidence>
<feature type="coiled-coil region" evidence="2">
    <location>
        <begin position="1725"/>
        <end position="1752"/>
    </location>
</feature>
<feature type="coiled-coil region" evidence="2">
    <location>
        <begin position="1219"/>
        <end position="1246"/>
    </location>
</feature>
<evidence type="ECO:0000256" key="3">
    <source>
        <dbReference type="SAM" id="MobiDB-lite"/>
    </source>
</evidence>
<feature type="coiled-coil region" evidence="2">
    <location>
        <begin position="1426"/>
        <end position="1472"/>
    </location>
</feature>
<feature type="compositionally biased region" description="Low complexity" evidence="3">
    <location>
        <begin position="1141"/>
        <end position="1163"/>
    </location>
</feature>
<feature type="transmembrane region" description="Helical" evidence="4">
    <location>
        <begin position="544"/>
        <end position="562"/>
    </location>
</feature>
<evidence type="ECO:0000256" key="2">
    <source>
        <dbReference type="SAM" id="Coils"/>
    </source>
</evidence>
<sequence length="1877" mass="206531">MTSKNTPIKVTLDIDQKQSISQLNKAIKVIEKNATLKRLTLNLSVDTTLKEKLKEALKEQAIYNSKALAIDKAHYFALQQNAARDLDYSKQVASAKGKLGQLKSSLPVNSEALSSLQALEGKLKQITNIGNFSTPIAELEQEIASFSNELTLADTKSQTLSKALEKVSLWGKQLAWTGAKDVVKTIIEIDAQMTSLGSTMGNTANLKAMLESSQQTASQYGRSIQEVNQHMLSFAGLGYNESDTTALSNTATLFQNIANLSPEQSIQTVTAAMSAFQIEAEKSTSLADKVASVNQSFGTSSTVLSTSLAGAAEAARTYGFSIDDVLGNTAAISSVTHQSGVVISSSLQSIYAGITSLSTAGPLLSNVGISMQDVSGNLKSGTVILGELASKWSSLTQAQQTNLATQIAGKDGLSAFIALMGKYDLSSQAATTSLYAQGNAMQSNEVYMDSLSGRIQGMKTAWDGLAVSLGDGGVNAAIGLLASLLTSLTNGVTYLTEKFGALPVALGATTFVLTLLKTSFTALMTSISNTVKTMLSLPASSVSAAAGISGVNAAATAGALGMRGLGAATTAAKVAFKGLMSATVVGAVFTLIGTGLEWLINKFTNADDKQKQYSNNLNETINQSNEKINSLQNLKSALDDNSKSQEELNSLFAQSSTLLPELIDHYDSEGNAVYKSKAAIDEMIEAEKKLNLAREKRLYAEKGDSLAQVGEQVEDAKSEINDKQEQRKAISTSYEAITFAQQFVSDNDLDKLDKNSQDYVTKATELNNKIKQLFADQGQFVTENWLFSQIQDNNGLDNAAMAIRSSLSDIDNEISGYNETIQNGVSQYASHFASFNNQLLAESNNTDGNMKLFFNKIATSFAEGSTITEGGTQQLIYDYQDFATSVNSYLAENKIDISQAINNGNLNEVLDGLKAQFPQYEALFEKMRTSAETAMNAPTAKLPVWDEFGKKIGEISGKADQAANSFIDLEEKLDANGNVQGYTGAIDNITNRFLSLAKHVDDTKSGISLLERAQQELTDNNLLSASTLQQVIDKYGDRIDVTNLTRESIGELIKKVREDEIVTRQSEINKTEITIRQARKRIEMLKLQAAAFNIIGNLITLGSGKVAINTGIEAAISNEEKQINQLLSLIDQDKAAIKSLKSYSSKSSPTSKGSSGAKSTSSATPREKDQKDTTSAIINEINKEAKARNDLNKTISERAKKLEDEKRYADAISKTSMYIKSQGIEVDLLNKANQKLESERNKLQKNAGYNMSGWLDGKGEESLSFIKLYNSSSEATQKKLKNSFDKWKLLTNAIHENKEAISSVQNAIPDTEENLNKLKLSQSNQELDARNKVLEELDHNLSLAEKTQATYTEGTKEYNEQQALQNQITKAKIKFYQEEIVATEQKLKQGDLTNEQIELYNDYLKKNKLALLDAQKAARTLAETYANDIISNYKRMLEKRRDLELQGIENSIKAENERHKTYTDNLDKEQKQFEEYINHKLKLMNRQDATDDYEEELRKKLNERQILVDSINTLSLDNSMEAKAKKKGLQEQLNTKNQEIERFKLDRERELRKEGLSDQLEDRKGYLSKLQSEENDHHTKLLDNLDEQKKQTEQTYRDILTNEQKFYDMKNALLSNDKNTVSTTIAALRGEYETFFKSLTTEMFATAKELENLKYSFEQDKSKLNDYDNLQKDTGSSQSPLPSSPSPANPITDRATGWTKYLNNKYEAEALYEKIASLDKKSSDYKTNKAIIDKLKEENDQLRKQFGFADKSYADLKDLDVYHAGGEVGIAGTTSEKWWNNVLKSDEVPSILRKGEVVLNDPLSFIKEIVMNTAQNLMNTVRPSTVPSPMTQTKSGDVNIDTIVIQANDRDTANTLLDKFSTALNNANKLGIFKSGS</sequence>
<name>A0ABS4FW60_9BACL</name>
<feature type="domain" description="Phage tail tape measure protein" evidence="5">
    <location>
        <begin position="214"/>
        <end position="409"/>
    </location>
</feature>
<accession>A0ABS4FW60</accession>
<comment type="caution">
    <text evidence="6">The sequence shown here is derived from an EMBL/GenBank/DDBJ whole genome shotgun (WGS) entry which is preliminary data.</text>
</comment>
<gene>
    <name evidence="6" type="ORF">J2Z32_003353</name>
</gene>
<evidence type="ECO:0000313" key="7">
    <source>
        <dbReference type="Proteomes" id="UP001519272"/>
    </source>
</evidence>
<keyword evidence="1" id="KW-1188">Viral release from host cell</keyword>
<keyword evidence="7" id="KW-1185">Reference proteome</keyword>
<keyword evidence="2" id="KW-0175">Coiled coil</keyword>
<feature type="transmembrane region" description="Helical" evidence="4">
    <location>
        <begin position="476"/>
        <end position="495"/>
    </location>
</feature>
<keyword evidence="4" id="KW-0472">Membrane</keyword>
<evidence type="ECO:0000313" key="6">
    <source>
        <dbReference type="EMBL" id="MBP1906689.1"/>
    </source>
</evidence>
<proteinExistence type="predicted"/>
<feature type="coiled-coil region" evidence="2">
    <location>
        <begin position="676"/>
        <end position="769"/>
    </location>
</feature>
<keyword evidence="4" id="KW-1133">Transmembrane helix</keyword>
<dbReference type="NCBIfam" id="TIGR01760">
    <property type="entry name" value="tape_meas_TP901"/>
    <property type="match status" value="1"/>
</dbReference>
<feature type="region of interest" description="Disordered" evidence="3">
    <location>
        <begin position="1666"/>
        <end position="1694"/>
    </location>
</feature>
<feature type="transmembrane region" description="Helical" evidence="4">
    <location>
        <begin position="502"/>
        <end position="524"/>
    </location>
</feature>
<dbReference type="PANTHER" id="PTHR37813">
    <property type="entry name" value="FELS-2 PROPHAGE PROTEIN"/>
    <property type="match status" value="1"/>
</dbReference>
<dbReference type="InterPro" id="IPR010090">
    <property type="entry name" value="Phage_tape_meas"/>
</dbReference>
<dbReference type="EMBL" id="JAGGKG010000017">
    <property type="protein sequence ID" value="MBP1906689.1"/>
    <property type="molecule type" value="Genomic_DNA"/>
</dbReference>
<reference evidence="6 7" key="1">
    <citation type="submission" date="2021-03" db="EMBL/GenBank/DDBJ databases">
        <title>Genomic Encyclopedia of Type Strains, Phase IV (KMG-IV): sequencing the most valuable type-strain genomes for metagenomic binning, comparative biology and taxonomic classification.</title>
        <authorList>
            <person name="Goeker M."/>
        </authorList>
    </citation>
    <scope>NUCLEOTIDE SEQUENCE [LARGE SCALE GENOMIC DNA]</scope>
    <source>
        <strain evidence="6 7">DSM 14349</strain>
    </source>
</reference>
<evidence type="ECO:0000256" key="4">
    <source>
        <dbReference type="SAM" id="Phobius"/>
    </source>
</evidence>
<feature type="coiled-coil region" evidence="2">
    <location>
        <begin position="1519"/>
        <end position="1602"/>
    </location>
</feature>
<dbReference type="RefSeq" id="WP_210090281.1">
    <property type="nucleotide sequence ID" value="NZ_JAGGKG010000017.1"/>
</dbReference>